<dbReference type="Gene3D" id="3.30.1600.10">
    <property type="entry name" value="SIR2/SIRT2 'Small Domain"/>
    <property type="match status" value="1"/>
</dbReference>
<keyword evidence="7" id="KW-1185">Reference proteome</keyword>
<comment type="caution">
    <text evidence="6">The sequence shown here is derived from an EMBL/GenBank/DDBJ whole genome shotgun (WGS) entry which is preliminary data.</text>
</comment>
<dbReference type="Proteomes" id="UP000309215">
    <property type="component" value="Unassembled WGS sequence"/>
</dbReference>
<dbReference type="Gene3D" id="3.40.50.1220">
    <property type="entry name" value="TPP-binding domain"/>
    <property type="match status" value="1"/>
</dbReference>
<dbReference type="PANTHER" id="PTHR11085:SF4">
    <property type="entry name" value="NAD-DEPENDENT PROTEIN DEACYLASE"/>
    <property type="match status" value="1"/>
</dbReference>
<dbReference type="InterPro" id="IPR003000">
    <property type="entry name" value="Sirtuin"/>
</dbReference>
<feature type="domain" description="Deacetylase sirtuin-type" evidence="5">
    <location>
        <begin position="1"/>
        <end position="252"/>
    </location>
</feature>
<protein>
    <recommendedName>
        <fullName evidence="1">protein acetyllysine N-acetyltransferase</fullName>
        <ecNumber evidence="1">2.3.1.286</ecNumber>
    </recommendedName>
</protein>
<dbReference type="InterPro" id="IPR029035">
    <property type="entry name" value="DHS-like_NAD/FAD-binding_dom"/>
</dbReference>
<dbReference type="SUPFAM" id="SSF52467">
    <property type="entry name" value="DHS-like NAD/FAD-binding domain"/>
    <property type="match status" value="1"/>
</dbReference>
<keyword evidence="4" id="KW-0479">Metal-binding</keyword>
<feature type="binding site" evidence="4">
    <location>
        <position position="155"/>
    </location>
    <ligand>
        <name>Zn(2+)</name>
        <dbReference type="ChEBI" id="CHEBI:29105"/>
    </ligand>
</feature>
<dbReference type="InterPro" id="IPR050134">
    <property type="entry name" value="NAD-dep_sirtuin_deacylases"/>
</dbReference>
<dbReference type="GO" id="GO:0017136">
    <property type="term" value="F:histone deacetylase activity, NAD-dependent"/>
    <property type="evidence" value="ECO:0007669"/>
    <property type="project" value="TreeGrafter"/>
</dbReference>
<evidence type="ECO:0000256" key="4">
    <source>
        <dbReference type="PROSITE-ProRule" id="PRU00236"/>
    </source>
</evidence>
<evidence type="ECO:0000256" key="1">
    <source>
        <dbReference type="ARBA" id="ARBA00012928"/>
    </source>
</evidence>
<accession>A0A4U1J9J4</accession>
<evidence type="ECO:0000259" key="5">
    <source>
        <dbReference type="PROSITE" id="PS50305"/>
    </source>
</evidence>
<keyword evidence="2" id="KW-0808">Transferase</keyword>
<dbReference type="GO" id="GO:0070403">
    <property type="term" value="F:NAD+ binding"/>
    <property type="evidence" value="ECO:0007669"/>
    <property type="project" value="InterPro"/>
</dbReference>
<dbReference type="InterPro" id="IPR026591">
    <property type="entry name" value="Sirtuin_cat_small_dom_sf"/>
</dbReference>
<dbReference type="PANTHER" id="PTHR11085">
    <property type="entry name" value="NAD-DEPENDENT PROTEIN DEACYLASE SIRTUIN-5, MITOCHONDRIAL-RELATED"/>
    <property type="match status" value="1"/>
</dbReference>
<sequence length="252" mass="27369">MSIEQAGKLIAEAQSALFITGAGISAASGIPTYRGVGGLYGDRGTDEGMPIEKALSGPMFRRSPELTWKYIHQIEQACRGAAPNAAHVALSRLEARLPRSWVLTQNVDGFHRAAGSRNVIDIHGDIHRLHCTGCTFTEVVQDYAHLAPCPRCTSCEEVLRPDVVLFGEMLPMAKLEVLQRELDRGFDVVVSVGTSSLFPYIAEPVLDAARHGTPTIEVNPEPTVISHAVALRLPMGAVEALEGIWRIVERKP</sequence>
<evidence type="ECO:0000256" key="2">
    <source>
        <dbReference type="ARBA" id="ARBA00022679"/>
    </source>
</evidence>
<evidence type="ECO:0000256" key="3">
    <source>
        <dbReference type="ARBA" id="ARBA00023027"/>
    </source>
</evidence>
<organism evidence="6 7">
    <name type="scientific">Polyangium fumosum</name>
    <dbReference type="NCBI Taxonomy" id="889272"/>
    <lineage>
        <taxon>Bacteria</taxon>
        <taxon>Pseudomonadati</taxon>
        <taxon>Myxococcota</taxon>
        <taxon>Polyangia</taxon>
        <taxon>Polyangiales</taxon>
        <taxon>Polyangiaceae</taxon>
        <taxon>Polyangium</taxon>
    </lineage>
</organism>
<name>A0A4U1J9J4_9BACT</name>
<dbReference type="GO" id="GO:0046872">
    <property type="term" value="F:metal ion binding"/>
    <property type="evidence" value="ECO:0007669"/>
    <property type="project" value="UniProtKB-KW"/>
</dbReference>
<feature type="binding site" evidence="4">
    <location>
        <position position="134"/>
    </location>
    <ligand>
        <name>Zn(2+)</name>
        <dbReference type="ChEBI" id="CHEBI:29105"/>
    </ligand>
</feature>
<feature type="binding site" evidence="4">
    <location>
        <position position="149"/>
    </location>
    <ligand>
        <name>Zn(2+)</name>
        <dbReference type="ChEBI" id="CHEBI:29105"/>
    </ligand>
</feature>
<dbReference type="Pfam" id="PF02146">
    <property type="entry name" value="SIR2"/>
    <property type="match status" value="1"/>
</dbReference>
<evidence type="ECO:0000313" key="7">
    <source>
        <dbReference type="Proteomes" id="UP000309215"/>
    </source>
</evidence>
<dbReference type="EC" id="2.3.1.286" evidence="1"/>
<evidence type="ECO:0000313" key="6">
    <source>
        <dbReference type="EMBL" id="TKD05038.1"/>
    </source>
</evidence>
<proteinExistence type="predicted"/>
<reference evidence="6 7" key="1">
    <citation type="submission" date="2019-04" db="EMBL/GenBank/DDBJ databases">
        <authorList>
            <person name="Li Y."/>
            <person name="Wang J."/>
        </authorList>
    </citation>
    <scope>NUCLEOTIDE SEQUENCE [LARGE SCALE GENOMIC DNA]</scope>
    <source>
        <strain evidence="6 7">DSM 14668</strain>
    </source>
</reference>
<dbReference type="PROSITE" id="PS50305">
    <property type="entry name" value="SIRTUIN"/>
    <property type="match status" value="1"/>
</dbReference>
<gene>
    <name evidence="6" type="ORF">E8A74_22500</name>
</gene>
<keyword evidence="3" id="KW-0520">NAD</keyword>
<feature type="binding site" evidence="4">
    <location>
        <position position="131"/>
    </location>
    <ligand>
        <name>Zn(2+)</name>
        <dbReference type="ChEBI" id="CHEBI:29105"/>
    </ligand>
</feature>
<dbReference type="EMBL" id="SSMQ01000023">
    <property type="protein sequence ID" value="TKD05038.1"/>
    <property type="molecule type" value="Genomic_DNA"/>
</dbReference>
<dbReference type="InterPro" id="IPR026590">
    <property type="entry name" value="Ssirtuin_cat_dom"/>
</dbReference>
<keyword evidence="4" id="KW-0862">Zinc</keyword>
<dbReference type="NCBIfam" id="NF001753">
    <property type="entry name" value="PRK00481.1-3"/>
    <property type="match status" value="1"/>
</dbReference>
<feature type="active site" description="Proton acceptor" evidence="4">
    <location>
        <position position="123"/>
    </location>
</feature>
<dbReference type="OrthoDB" id="9800582at2"/>
<dbReference type="CDD" id="cd01407">
    <property type="entry name" value="SIR2-fam"/>
    <property type="match status" value="1"/>
</dbReference>
<dbReference type="RefSeq" id="WP_136931109.1">
    <property type="nucleotide sequence ID" value="NZ_SSMQ01000023.1"/>
</dbReference>
<dbReference type="AlphaFoldDB" id="A0A4U1J9J4"/>